<organism evidence="4 5">
    <name type="scientific">Xylaria flabelliformis</name>
    <dbReference type="NCBI Taxonomy" id="2512241"/>
    <lineage>
        <taxon>Eukaryota</taxon>
        <taxon>Fungi</taxon>
        <taxon>Dikarya</taxon>
        <taxon>Ascomycota</taxon>
        <taxon>Pezizomycotina</taxon>
        <taxon>Sordariomycetes</taxon>
        <taxon>Xylariomycetidae</taxon>
        <taxon>Xylariales</taxon>
        <taxon>Xylariaceae</taxon>
        <taxon>Xylaria</taxon>
    </lineage>
</organism>
<sequence length="1375" mass="155200">MRLVNTTTLELEDHFQTIPQYAILSHTWGREEVTLQEWTEWLKPATRGHLLGFLARLEDEDPVYCELREQSLFERDRLPLGSLERFGYWKILKTCLEARKDGLSYLWVDTNCIDKTSSAELSEAINSMYVWYRNAAICYAYLSDVISDSANAVTCMGTGKSAINLQGSSVDSFRRSRWFRRGWTLQELLAPKTVRFYSRNWTPIGTKKDLAPLLAEITRVDERYLLYAEDIRSASIAQRMAAVADRTTTRPEDIAYCLLGLFNVNMPLLYGEGTMAFVRLQEEIMKVSDDHSIFAWTWIAELNSRINADAVAARQGRLSLDYKPNFPANRLDALLHNRMRRDAARPTLLALDPVCFFDSSDVPTLKPSKSLGIFTMTNVGLSISLPILTHPCMKLFFGVIHDAYNPGDDTRTVIMIPLTRHYRHQDRWTRTSFPIAPITAVFRGRSGIVPQLETIQVCRDIQNVSFYFDAFGGTSHRFGFWLLFPQIQETRNLHFHLVDGRVLGNGVYNSHGLFLDPDTKQRTQIIGGLLVLHIEAWTQDTWPWWHDTIIILFLALEVQKKPDGSFRKTSCHCRVSIRPKAPVDVPQLLKGFVTYLQKHLDDDDGESTHVCVDNLKKRPKNSSGLGYKELTLHASAECLNDEPLSHSPQSEITLTDLKLWHSEKRIKGFGQFARSFTSEIAQQVVPYDVMMVCPPQPLLSFLDFSSEICVYRPSDKSHLVPNVLVPQASAFGAGEVPVGSEFKGYVWRHGDIVDVLQFLPSSFITNHRFTQLERKQIYFGNWLRDFSQVIDTTLLENVDESLLRAIVAVMGFLEFGFATDEFDVTRERLGCYSHVEHIDNPAGYVDDAKKVDERLRGPVNPRELEFDPKTGMKNYIANSGQGWETSADYIREQLSKSIEFGRMKGDAGAKKESFIHLGAALHTLEDFAAHSNFVELCLHELGEEQVFPFVGDACRIEAPRRLWKHKQVAPLVTGTFGMLDIFHSLLGEADDMAILQSKGSLGELEKKLGFGSMAFDQLYELIKSAIEVISKVGGGDNPLLQQLETVGLIFNKAKENAPADGVANPTNPSIFWQAIEPVFYFHDRMSKWMQESAQESGEMGPNESRSQLGEETNQLVFQLLAVIVESAVKELRNAVKAAKEKVDEEAAKSTAAAVYQDGSSASDPSHSDLSKDHFSNVLNQVAGLVATVTTNWSTQQVVRCWDDPTLDANKIVEEILTILHHPAFPRKKTIVQQYMFEEVEKWWERTPTDEKDRLRHQLTRESVQTRGHENHELTLKDLTTTQKGAAEFPGSRPDVVAPPKKVSFPLAWAINEAGRDVKQLLALLRRGVHDPIGALGEALYTTGNLAYGSGQLAFNMVGWLTHKAISLPWRSQASG</sequence>
<dbReference type="PANTHER" id="PTHR10622:SF10">
    <property type="entry name" value="HET DOMAIN-CONTAINING PROTEIN"/>
    <property type="match status" value="1"/>
</dbReference>
<evidence type="ECO:0000259" key="3">
    <source>
        <dbReference type="Pfam" id="PF26640"/>
    </source>
</evidence>
<reference evidence="5" key="1">
    <citation type="submission" date="2019-06" db="EMBL/GenBank/DDBJ databases">
        <title>Draft genome sequence of the griseofulvin-producing fungus Xylaria cubensis strain G536.</title>
        <authorList>
            <person name="Mead M.E."/>
            <person name="Raja H.A."/>
            <person name="Steenwyk J.L."/>
            <person name="Knowles S.L."/>
            <person name="Oberlies N.H."/>
            <person name="Rokas A."/>
        </authorList>
    </citation>
    <scope>NUCLEOTIDE SEQUENCE [LARGE SCALE GENOMIC DNA]</scope>
    <source>
        <strain evidence="5">G536</strain>
    </source>
</reference>
<feature type="domain" description="DUF8212" evidence="3">
    <location>
        <begin position="276"/>
        <end position="306"/>
    </location>
</feature>
<evidence type="ECO:0000313" key="5">
    <source>
        <dbReference type="Proteomes" id="UP000319160"/>
    </source>
</evidence>
<dbReference type="Proteomes" id="UP000319160">
    <property type="component" value="Unassembled WGS sequence"/>
</dbReference>
<dbReference type="InterPro" id="IPR010816">
    <property type="entry name" value="Het-C"/>
</dbReference>
<dbReference type="InterPro" id="IPR010730">
    <property type="entry name" value="HET"/>
</dbReference>
<feature type="domain" description="Heterokaryon incompatibility" evidence="2">
    <location>
        <begin position="21"/>
        <end position="187"/>
    </location>
</feature>
<proteinExistence type="predicted"/>
<feature type="coiled-coil region" evidence="1">
    <location>
        <begin position="1121"/>
        <end position="1148"/>
    </location>
</feature>
<protein>
    <submittedName>
        <fullName evidence="4">Uncharacterized protein</fullName>
    </submittedName>
</protein>
<dbReference type="Pfam" id="PF07217">
    <property type="entry name" value="Het-C"/>
    <property type="match status" value="1"/>
</dbReference>
<dbReference type="PANTHER" id="PTHR10622">
    <property type="entry name" value="HET DOMAIN-CONTAINING PROTEIN"/>
    <property type="match status" value="1"/>
</dbReference>
<keyword evidence="5" id="KW-1185">Reference proteome</keyword>
<name>A0A553HRB9_9PEZI</name>
<comment type="caution">
    <text evidence="4">The sequence shown here is derived from an EMBL/GenBank/DDBJ whole genome shotgun (WGS) entry which is preliminary data.</text>
</comment>
<evidence type="ECO:0000313" key="4">
    <source>
        <dbReference type="EMBL" id="TRX90509.1"/>
    </source>
</evidence>
<keyword evidence="1" id="KW-0175">Coiled coil</keyword>
<dbReference type="Pfam" id="PF06985">
    <property type="entry name" value="HET"/>
    <property type="match status" value="1"/>
</dbReference>
<evidence type="ECO:0000259" key="2">
    <source>
        <dbReference type="Pfam" id="PF06985"/>
    </source>
</evidence>
<evidence type="ECO:0000256" key="1">
    <source>
        <dbReference type="SAM" id="Coils"/>
    </source>
</evidence>
<dbReference type="InterPro" id="IPR058525">
    <property type="entry name" value="DUF8212"/>
</dbReference>
<dbReference type="EMBL" id="VFLP01000055">
    <property type="protein sequence ID" value="TRX90509.1"/>
    <property type="molecule type" value="Genomic_DNA"/>
</dbReference>
<dbReference type="OrthoDB" id="2506204at2759"/>
<gene>
    <name evidence="4" type="ORF">FHL15_008678</name>
</gene>
<dbReference type="Pfam" id="PF26640">
    <property type="entry name" value="DUF8212"/>
    <property type="match status" value="1"/>
</dbReference>
<accession>A0A553HRB9</accession>